<keyword evidence="4" id="KW-0967">Endosome</keyword>
<organism evidence="10 11">
    <name type="scientific">Chionoecetes opilio</name>
    <name type="common">Atlantic snow crab</name>
    <name type="synonym">Cancer opilio</name>
    <dbReference type="NCBI Taxonomy" id="41210"/>
    <lineage>
        <taxon>Eukaryota</taxon>
        <taxon>Metazoa</taxon>
        <taxon>Ecdysozoa</taxon>
        <taxon>Arthropoda</taxon>
        <taxon>Crustacea</taxon>
        <taxon>Multicrustacea</taxon>
        <taxon>Malacostraca</taxon>
        <taxon>Eumalacostraca</taxon>
        <taxon>Eucarida</taxon>
        <taxon>Decapoda</taxon>
        <taxon>Pleocyemata</taxon>
        <taxon>Brachyura</taxon>
        <taxon>Eubrachyura</taxon>
        <taxon>Majoidea</taxon>
        <taxon>Majidae</taxon>
        <taxon>Chionoecetes</taxon>
    </lineage>
</organism>
<dbReference type="InterPro" id="IPR029012">
    <property type="entry name" value="Helix_hairpin_bin_sf"/>
</dbReference>
<keyword evidence="11" id="KW-1185">Reference proteome</keyword>
<dbReference type="EMBL" id="JACEEZ010009809">
    <property type="protein sequence ID" value="KAG0722273.1"/>
    <property type="molecule type" value="Genomic_DNA"/>
</dbReference>
<dbReference type="Pfam" id="PF07200">
    <property type="entry name" value="Mod_r"/>
    <property type="match status" value="1"/>
</dbReference>
<dbReference type="PANTHER" id="PTHR13678">
    <property type="entry name" value="VACUOLAR PROTEIN SORTING-ASSOCIATED PROTEIN 37"/>
    <property type="match status" value="1"/>
</dbReference>
<comment type="similarity">
    <text evidence="2">Belongs to the VPS37 family.</text>
</comment>
<evidence type="ECO:0000256" key="6">
    <source>
        <dbReference type="ARBA" id="ARBA00025010"/>
    </source>
</evidence>
<sequence>MKRLLCVSDSTSGQYSADTLQALLQTAAQEIEEETENLVQSFLDNEQEVDEFLTEFLSKRKTAHLRRIKAEKITSIISQQNAHSAHTTPYPPPPTAGGGMAYGGAQWATPYPSQPLNMPLPGYH</sequence>
<comment type="subcellular location">
    <subcellularLocation>
        <location evidence="1">Late endosome membrane</location>
        <topology evidence="1">Peripheral membrane protein</topology>
    </subcellularLocation>
</comment>
<protein>
    <submittedName>
        <fullName evidence="10">Vacuolar protein sorting-associated protein 37B</fullName>
    </submittedName>
</protein>
<accession>A0A8J4Y6A8</accession>
<dbReference type="InterPro" id="IPR037202">
    <property type="entry name" value="ESCRT_assembly_dom"/>
</dbReference>
<comment type="function">
    <text evidence="6">Component of the ESCRT-I complex, a regulator of vesicular trafficking process. Required for the sorting of endocytic ubiquitinated cargos into multivesicular bodies. May be involved in cell growth and differentiation.</text>
</comment>
<proteinExistence type="inferred from homology"/>
<reference evidence="10" key="1">
    <citation type="submission" date="2020-07" db="EMBL/GenBank/DDBJ databases">
        <title>The High-quality genome of the commercially important snow crab, Chionoecetes opilio.</title>
        <authorList>
            <person name="Jeong J.-H."/>
            <person name="Ryu S."/>
        </authorList>
    </citation>
    <scope>NUCLEOTIDE SEQUENCE</scope>
    <source>
        <strain evidence="10">MADBK_172401_WGS</strain>
        <tissue evidence="10">Digestive gland</tissue>
    </source>
</reference>
<keyword evidence="5 7" id="KW-0653">Protein transport</keyword>
<evidence type="ECO:0000256" key="1">
    <source>
        <dbReference type="ARBA" id="ARBA00004633"/>
    </source>
</evidence>
<dbReference type="PANTHER" id="PTHR13678:SF27">
    <property type="entry name" value="LD45836P"/>
    <property type="match status" value="1"/>
</dbReference>
<evidence type="ECO:0000256" key="7">
    <source>
        <dbReference type="PROSITE-ProRule" id="PRU00646"/>
    </source>
</evidence>
<evidence type="ECO:0000256" key="5">
    <source>
        <dbReference type="ARBA" id="ARBA00022927"/>
    </source>
</evidence>
<dbReference type="Proteomes" id="UP000770661">
    <property type="component" value="Unassembled WGS sequence"/>
</dbReference>
<dbReference type="AlphaFoldDB" id="A0A8J4Y6A8"/>
<dbReference type="GO" id="GO:0043162">
    <property type="term" value="P:ubiquitin-dependent protein catabolic process via the multivesicular body sorting pathway"/>
    <property type="evidence" value="ECO:0007669"/>
    <property type="project" value="TreeGrafter"/>
</dbReference>
<dbReference type="GO" id="GO:0006612">
    <property type="term" value="P:protein targeting to membrane"/>
    <property type="evidence" value="ECO:0007669"/>
    <property type="project" value="TreeGrafter"/>
</dbReference>
<evidence type="ECO:0000313" key="11">
    <source>
        <dbReference type="Proteomes" id="UP000770661"/>
    </source>
</evidence>
<comment type="caution">
    <text evidence="10">The sequence shown here is derived from an EMBL/GenBank/DDBJ whole genome shotgun (WGS) entry which is preliminary data.</text>
</comment>
<evidence type="ECO:0000256" key="2">
    <source>
        <dbReference type="ARBA" id="ARBA00007617"/>
    </source>
</evidence>
<dbReference type="GO" id="GO:0000813">
    <property type="term" value="C:ESCRT I complex"/>
    <property type="evidence" value="ECO:0007669"/>
    <property type="project" value="TreeGrafter"/>
</dbReference>
<feature type="domain" description="VPS37 C-terminal" evidence="9">
    <location>
        <begin position="1"/>
        <end position="87"/>
    </location>
</feature>
<feature type="region of interest" description="Disordered" evidence="8">
    <location>
        <begin position="78"/>
        <end position="124"/>
    </location>
</feature>
<keyword evidence="3 7" id="KW-0813">Transport</keyword>
<dbReference type="GO" id="GO:0031902">
    <property type="term" value="C:late endosome membrane"/>
    <property type="evidence" value="ECO:0007669"/>
    <property type="project" value="UniProtKB-SubCell"/>
</dbReference>
<dbReference type="InterPro" id="IPR009851">
    <property type="entry name" value="Mod_r"/>
</dbReference>
<evidence type="ECO:0000256" key="3">
    <source>
        <dbReference type="ARBA" id="ARBA00022448"/>
    </source>
</evidence>
<dbReference type="PROSITE" id="PS51314">
    <property type="entry name" value="VPS37_C"/>
    <property type="match status" value="1"/>
</dbReference>
<name>A0A8J4Y6A8_CHIOP</name>
<evidence type="ECO:0000313" key="10">
    <source>
        <dbReference type="EMBL" id="KAG0722273.1"/>
    </source>
</evidence>
<gene>
    <name evidence="10" type="primary">VPS37B_1</name>
    <name evidence="10" type="ORF">GWK47_044785</name>
</gene>
<dbReference type="Gene3D" id="1.10.287.660">
    <property type="entry name" value="Helix hairpin bin"/>
    <property type="match status" value="1"/>
</dbReference>
<evidence type="ECO:0000256" key="8">
    <source>
        <dbReference type="SAM" id="MobiDB-lite"/>
    </source>
</evidence>
<evidence type="ECO:0000256" key="4">
    <source>
        <dbReference type="ARBA" id="ARBA00022753"/>
    </source>
</evidence>
<dbReference type="GO" id="GO:0006623">
    <property type="term" value="P:protein targeting to vacuole"/>
    <property type="evidence" value="ECO:0007669"/>
    <property type="project" value="TreeGrafter"/>
</dbReference>
<evidence type="ECO:0000259" key="9">
    <source>
        <dbReference type="PROSITE" id="PS51314"/>
    </source>
</evidence>
<dbReference type="SUPFAM" id="SSF140111">
    <property type="entry name" value="Endosomal sorting complex assembly domain"/>
    <property type="match status" value="1"/>
</dbReference>
<dbReference type="OrthoDB" id="10004364at2759"/>